<dbReference type="STRING" id="645991.Sgly_3111"/>
<protein>
    <recommendedName>
        <fullName evidence="3 8">Histidinol-phosphatase</fullName>
        <shortName evidence="8">HolPase</shortName>
        <ecNumber evidence="3 8">3.1.3.15</ecNumber>
    </recommendedName>
</protein>
<dbReference type="HOGENOM" id="CLU_054611_3_0_9"/>
<organism evidence="10 11">
    <name type="scientific">Syntrophobotulus glycolicus (strain DSM 8271 / FlGlyR)</name>
    <dbReference type="NCBI Taxonomy" id="645991"/>
    <lineage>
        <taxon>Bacteria</taxon>
        <taxon>Bacillati</taxon>
        <taxon>Bacillota</taxon>
        <taxon>Clostridia</taxon>
        <taxon>Eubacteriales</taxon>
        <taxon>Desulfitobacteriaceae</taxon>
        <taxon>Syntrophobotulus</taxon>
    </lineage>
</organism>
<dbReference type="OrthoDB" id="9775255at2"/>
<dbReference type="PANTHER" id="PTHR21039:SF0">
    <property type="entry name" value="HISTIDINOL-PHOSPHATASE"/>
    <property type="match status" value="1"/>
</dbReference>
<keyword evidence="4 8" id="KW-0028">Amino-acid biosynthesis</keyword>
<dbReference type="Gene3D" id="3.20.20.140">
    <property type="entry name" value="Metal-dependent hydrolases"/>
    <property type="match status" value="1"/>
</dbReference>
<reference evidence="11" key="2">
    <citation type="submission" date="2011-02" db="EMBL/GenBank/DDBJ databases">
        <title>The complete genome of Syntrophobotulus glycolicus DSM 8271.</title>
        <authorList>
            <person name="Lucas S."/>
            <person name="Copeland A."/>
            <person name="Lapidus A."/>
            <person name="Bruce D."/>
            <person name="Goodwin L."/>
            <person name="Pitluck S."/>
            <person name="Kyrpides N."/>
            <person name="Mavromatis K."/>
            <person name="Pagani I."/>
            <person name="Ivanova N."/>
            <person name="Mikhailova N."/>
            <person name="Chertkov O."/>
            <person name="Held B."/>
            <person name="Detter J.C."/>
            <person name="Tapia R."/>
            <person name="Han C."/>
            <person name="Land M."/>
            <person name="Hauser L."/>
            <person name="Markowitz V."/>
            <person name="Cheng J.-F."/>
            <person name="Hugenholtz P."/>
            <person name="Woyke T."/>
            <person name="Wu D."/>
            <person name="Spring S."/>
            <person name="Schroeder M."/>
            <person name="Brambilla E."/>
            <person name="Klenk H.-P."/>
            <person name="Eisen J.A."/>
        </authorList>
    </citation>
    <scope>NUCLEOTIDE SEQUENCE [LARGE SCALE GENOMIC DNA]</scope>
    <source>
        <strain evidence="11">DSM 8271 / FlGlyR</strain>
    </source>
</reference>
<dbReference type="KEGG" id="sgy:Sgly_3111"/>
<dbReference type="EC" id="3.1.3.15" evidence="3 8"/>
<feature type="domain" description="PHP" evidence="9">
    <location>
        <begin position="3"/>
        <end position="183"/>
    </location>
</feature>
<evidence type="ECO:0000256" key="7">
    <source>
        <dbReference type="ARBA" id="ARBA00049158"/>
    </source>
</evidence>
<proteinExistence type="inferred from homology"/>
<dbReference type="Pfam" id="PF02811">
    <property type="entry name" value="PHP"/>
    <property type="match status" value="1"/>
</dbReference>
<comment type="pathway">
    <text evidence="1 8">Amino-acid biosynthesis; L-histidine biosynthesis; L-histidine from 5-phospho-alpha-D-ribose 1-diphosphate: step 8/9.</text>
</comment>
<dbReference type="NCBIfam" id="TIGR01856">
    <property type="entry name" value="hisJ_fam"/>
    <property type="match status" value="1"/>
</dbReference>
<dbReference type="UniPathway" id="UPA00031">
    <property type="reaction ID" value="UER00013"/>
</dbReference>
<gene>
    <name evidence="10" type="ordered locus">Sgly_3111</name>
</gene>
<evidence type="ECO:0000256" key="1">
    <source>
        <dbReference type="ARBA" id="ARBA00004970"/>
    </source>
</evidence>
<evidence type="ECO:0000256" key="4">
    <source>
        <dbReference type="ARBA" id="ARBA00022605"/>
    </source>
</evidence>
<name>F0T107_SYNGF</name>
<evidence type="ECO:0000313" key="10">
    <source>
        <dbReference type="EMBL" id="ADY57378.1"/>
    </source>
</evidence>
<keyword evidence="11" id="KW-1185">Reference proteome</keyword>
<dbReference type="SUPFAM" id="SSF89550">
    <property type="entry name" value="PHP domain-like"/>
    <property type="match status" value="1"/>
</dbReference>
<dbReference type="GO" id="GO:0004401">
    <property type="term" value="F:histidinol-phosphatase activity"/>
    <property type="evidence" value="ECO:0007669"/>
    <property type="project" value="UniProtKB-UniRule"/>
</dbReference>
<dbReference type="GO" id="GO:0000105">
    <property type="term" value="P:L-histidine biosynthetic process"/>
    <property type="evidence" value="ECO:0007669"/>
    <property type="project" value="UniProtKB-UniRule"/>
</dbReference>
<dbReference type="GO" id="GO:0005737">
    <property type="term" value="C:cytoplasm"/>
    <property type="evidence" value="ECO:0007669"/>
    <property type="project" value="TreeGrafter"/>
</dbReference>
<dbReference type="PANTHER" id="PTHR21039">
    <property type="entry name" value="HISTIDINOL PHOSPHATASE-RELATED"/>
    <property type="match status" value="1"/>
</dbReference>
<accession>F0T107</accession>
<comment type="similarity">
    <text evidence="2 8">Belongs to the PHP hydrolase family. HisK subfamily.</text>
</comment>
<dbReference type="InterPro" id="IPR004013">
    <property type="entry name" value="PHP_dom"/>
</dbReference>
<dbReference type="AlphaFoldDB" id="F0T107"/>
<dbReference type="EMBL" id="CP002547">
    <property type="protein sequence ID" value="ADY57378.1"/>
    <property type="molecule type" value="Genomic_DNA"/>
</dbReference>
<dbReference type="eggNOG" id="COG1387">
    <property type="taxonomic scope" value="Bacteria"/>
</dbReference>
<dbReference type="InterPro" id="IPR016195">
    <property type="entry name" value="Pol/histidinol_Pase-like"/>
</dbReference>
<dbReference type="RefSeq" id="WP_013626150.1">
    <property type="nucleotide sequence ID" value="NC_015172.1"/>
</dbReference>
<evidence type="ECO:0000256" key="2">
    <source>
        <dbReference type="ARBA" id="ARBA00009152"/>
    </source>
</evidence>
<dbReference type="InterPro" id="IPR010140">
    <property type="entry name" value="Histidinol_P_phosphatase_HisJ"/>
</dbReference>
<comment type="catalytic activity">
    <reaction evidence="7 8">
        <text>L-histidinol phosphate + H2O = L-histidinol + phosphate</text>
        <dbReference type="Rhea" id="RHEA:14465"/>
        <dbReference type="ChEBI" id="CHEBI:15377"/>
        <dbReference type="ChEBI" id="CHEBI:43474"/>
        <dbReference type="ChEBI" id="CHEBI:57699"/>
        <dbReference type="ChEBI" id="CHEBI:57980"/>
        <dbReference type="EC" id="3.1.3.15"/>
    </reaction>
</comment>
<evidence type="ECO:0000256" key="8">
    <source>
        <dbReference type="RuleBase" id="RU366003"/>
    </source>
</evidence>
<evidence type="ECO:0000259" key="9">
    <source>
        <dbReference type="Pfam" id="PF02811"/>
    </source>
</evidence>
<reference evidence="10 11" key="1">
    <citation type="journal article" date="2011" name="Stand. Genomic Sci.">
        <title>Complete genome sequence of Syntrophobotulus glycolicus type strain (FlGlyR).</title>
        <authorList>
            <person name="Han C."/>
            <person name="Mwirichia R."/>
            <person name="Chertkov O."/>
            <person name="Held B."/>
            <person name="Lapidus A."/>
            <person name="Nolan M."/>
            <person name="Lucas S."/>
            <person name="Hammon N."/>
            <person name="Deshpande S."/>
            <person name="Cheng J.F."/>
            <person name="Tapia R."/>
            <person name="Goodwin L."/>
            <person name="Pitluck S."/>
            <person name="Huntemann M."/>
            <person name="Liolios K."/>
            <person name="Ivanova N."/>
            <person name="Pagani I."/>
            <person name="Mavromatis K."/>
            <person name="Ovchinikova G."/>
            <person name="Pati A."/>
            <person name="Chen A."/>
            <person name="Palaniappan K."/>
            <person name="Land M."/>
            <person name="Hauser L."/>
            <person name="Brambilla E.M."/>
            <person name="Rohde M."/>
            <person name="Spring S."/>
            <person name="Sikorski J."/>
            <person name="Goker M."/>
            <person name="Woyke T."/>
            <person name="Bristow J."/>
            <person name="Eisen J.A."/>
            <person name="Markowitz V."/>
            <person name="Hugenholtz P."/>
            <person name="Kyrpides N.C."/>
            <person name="Klenk H.P."/>
            <person name="Detter J.C."/>
        </authorList>
    </citation>
    <scope>NUCLEOTIDE SEQUENCE [LARGE SCALE GENOMIC DNA]</scope>
    <source>
        <strain evidence="11">DSM 8271 / FlGlyR</strain>
    </source>
</reference>
<evidence type="ECO:0000256" key="3">
    <source>
        <dbReference type="ARBA" id="ARBA00013085"/>
    </source>
</evidence>
<keyword evidence="6 8" id="KW-0368">Histidine biosynthesis</keyword>
<evidence type="ECO:0000256" key="5">
    <source>
        <dbReference type="ARBA" id="ARBA00022801"/>
    </source>
</evidence>
<dbReference type="Proteomes" id="UP000007488">
    <property type="component" value="Chromosome"/>
</dbReference>
<evidence type="ECO:0000313" key="11">
    <source>
        <dbReference type="Proteomes" id="UP000007488"/>
    </source>
</evidence>
<keyword evidence="5 8" id="KW-0378">Hydrolase</keyword>
<sequence length="259" mass="30153">MFDTHVHTRFSPDSNLKIGELIQKSKDEKLGIIITDHYEFGSGKDCFRFNEKDYFDTLLPLRHERLLTGVEIGLNTLQPENLLAFLQKHSFDYVLGSIHTINDQALDQHFFSTHTKQEAYEKYLKHALFCLQAVPSINSFAHFDFISRYAPYPDPAMEYRQFSDLLDEIFKLLAERETALEINLRYSHPQYFSEYQKFYQRFKELGGKYVTIGSDAHSPGQIGRNLKTGYELAAYCSLSPVYFKERSPQFVHSAQCCAR</sequence>
<evidence type="ECO:0000256" key="6">
    <source>
        <dbReference type="ARBA" id="ARBA00023102"/>
    </source>
</evidence>